<keyword evidence="7" id="KW-1185">Reference proteome</keyword>
<organism evidence="6 7">
    <name type="scientific">Shewanella jiangmenensis</name>
    <dbReference type="NCBI Taxonomy" id="2837387"/>
    <lineage>
        <taxon>Bacteria</taxon>
        <taxon>Pseudomonadati</taxon>
        <taxon>Pseudomonadota</taxon>
        <taxon>Gammaproteobacteria</taxon>
        <taxon>Alteromonadales</taxon>
        <taxon>Shewanellaceae</taxon>
        <taxon>Shewanella</taxon>
    </lineage>
</organism>
<dbReference type="PANTHER" id="PTHR30537">
    <property type="entry name" value="HTH-TYPE TRANSCRIPTIONAL REGULATOR"/>
    <property type="match status" value="1"/>
</dbReference>
<comment type="similarity">
    <text evidence="1">Belongs to the LysR transcriptional regulatory family.</text>
</comment>
<dbReference type="Pfam" id="PF00126">
    <property type="entry name" value="HTH_1"/>
    <property type="match status" value="1"/>
</dbReference>
<dbReference type="Pfam" id="PF03466">
    <property type="entry name" value="LysR_substrate"/>
    <property type="match status" value="1"/>
</dbReference>
<dbReference type="Gene3D" id="1.10.10.10">
    <property type="entry name" value="Winged helix-like DNA-binding domain superfamily/Winged helix DNA-binding domain"/>
    <property type="match status" value="1"/>
</dbReference>
<dbReference type="InterPro" id="IPR058163">
    <property type="entry name" value="LysR-type_TF_proteobact-type"/>
</dbReference>
<dbReference type="InterPro" id="IPR036390">
    <property type="entry name" value="WH_DNA-bd_sf"/>
</dbReference>
<evidence type="ECO:0000259" key="5">
    <source>
        <dbReference type="PROSITE" id="PS50931"/>
    </source>
</evidence>
<dbReference type="InterPro" id="IPR000847">
    <property type="entry name" value="LysR_HTH_N"/>
</dbReference>
<dbReference type="CDD" id="cd08422">
    <property type="entry name" value="PBP2_CrgA_like"/>
    <property type="match status" value="1"/>
</dbReference>
<evidence type="ECO:0000313" key="6">
    <source>
        <dbReference type="EMBL" id="MBT1443315.1"/>
    </source>
</evidence>
<keyword evidence="3" id="KW-0238">DNA-binding</keyword>
<keyword evidence="2" id="KW-0805">Transcription regulation</keyword>
<name>A0ABS5V0B1_9GAMM</name>
<evidence type="ECO:0000256" key="1">
    <source>
        <dbReference type="ARBA" id="ARBA00009437"/>
    </source>
</evidence>
<dbReference type="InterPro" id="IPR005119">
    <property type="entry name" value="LysR_subst-bd"/>
</dbReference>
<dbReference type="Gene3D" id="3.40.190.290">
    <property type="match status" value="1"/>
</dbReference>
<dbReference type="PROSITE" id="PS50931">
    <property type="entry name" value="HTH_LYSR"/>
    <property type="match status" value="1"/>
</dbReference>
<keyword evidence="4" id="KW-0804">Transcription</keyword>
<protein>
    <submittedName>
        <fullName evidence="6">LysR family transcriptional regulator</fullName>
    </submittedName>
</protein>
<accession>A0ABS5V0B1</accession>
<dbReference type="SUPFAM" id="SSF46785">
    <property type="entry name" value="Winged helix' DNA-binding domain"/>
    <property type="match status" value="1"/>
</dbReference>
<evidence type="ECO:0000256" key="4">
    <source>
        <dbReference type="ARBA" id="ARBA00023163"/>
    </source>
</evidence>
<dbReference type="EMBL" id="JAHEPS010000001">
    <property type="protein sequence ID" value="MBT1443315.1"/>
    <property type="molecule type" value="Genomic_DNA"/>
</dbReference>
<dbReference type="PANTHER" id="PTHR30537:SF5">
    <property type="entry name" value="HTH-TYPE TRANSCRIPTIONAL ACTIVATOR TTDR-RELATED"/>
    <property type="match status" value="1"/>
</dbReference>
<gene>
    <name evidence="6" type="ORF">KJI95_02070</name>
</gene>
<evidence type="ECO:0000313" key="7">
    <source>
        <dbReference type="Proteomes" id="UP001195903"/>
    </source>
</evidence>
<evidence type="ECO:0000256" key="3">
    <source>
        <dbReference type="ARBA" id="ARBA00023125"/>
    </source>
</evidence>
<reference evidence="6 7" key="1">
    <citation type="submission" date="2021-05" db="EMBL/GenBank/DDBJ databases">
        <title>Shewanella sp. JM162201.</title>
        <authorList>
            <person name="Xu S."/>
            <person name="Li A."/>
        </authorList>
    </citation>
    <scope>NUCLEOTIDE SEQUENCE [LARGE SCALE GENOMIC DNA]</scope>
    <source>
        <strain evidence="6 7">JM162201</strain>
    </source>
</reference>
<sequence>MTQSDALLVGTGFYSETHAHEAQGGSRAPRDFRPAELHQQLPLIYVFRLVAELGSFQAAAQRLSLPRSSVSKKIAALEDFCAERLFARNTRALKLTDAGAALLRATDGLSRLLTETENWLVGQQTSLSGRVKLSCSTLLAAEYLLPRISELRSRYPDISLELDFRDEVVDLLEEGVDIAIRVGKLPDSSLVARKVGEKRLGWYVSPGYLSRRPRPQTPDELGAHDCIVYRNRNLCMDVWRFADENGVITEHRVQAALSSNDGRSVLELALGGAGIIMADSSLVRRYLASGQLVRLFTDWQHPESLPVHLVCLGRSSRSRAAQTLWQHLADWLSEDLA</sequence>
<comment type="caution">
    <text evidence="6">The sequence shown here is derived from an EMBL/GenBank/DDBJ whole genome shotgun (WGS) entry which is preliminary data.</text>
</comment>
<dbReference type="InterPro" id="IPR036388">
    <property type="entry name" value="WH-like_DNA-bd_sf"/>
</dbReference>
<proteinExistence type="inferred from homology"/>
<feature type="domain" description="HTH lysR-type" evidence="5">
    <location>
        <begin position="39"/>
        <end position="96"/>
    </location>
</feature>
<dbReference type="Proteomes" id="UP001195903">
    <property type="component" value="Unassembled WGS sequence"/>
</dbReference>
<dbReference type="SUPFAM" id="SSF53850">
    <property type="entry name" value="Periplasmic binding protein-like II"/>
    <property type="match status" value="1"/>
</dbReference>
<dbReference type="RefSeq" id="WP_214505506.1">
    <property type="nucleotide sequence ID" value="NZ_JAHEPS010000001.1"/>
</dbReference>
<evidence type="ECO:0000256" key="2">
    <source>
        <dbReference type="ARBA" id="ARBA00023015"/>
    </source>
</evidence>